<feature type="transmembrane region" description="Helical" evidence="1">
    <location>
        <begin position="159"/>
        <end position="179"/>
    </location>
</feature>
<dbReference type="STRING" id="1453497.AT15_00630"/>
<keyword evidence="1" id="KW-0472">Membrane</keyword>
<proteinExistence type="predicted"/>
<dbReference type="PANTHER" id="PTHR19288:SF25">
    <property type="entry name" value="PHOSPHATIDYLGLYCEROPHOSPHATASE GEP4, MITOCHONDRIAL"/>
    <property type="match status" value="1"/>
</dbReference>
<reference evidence="2 3" key="1">
    <citation type="submission" date="2014-02" db="EMBL/GenBank/DDBJ databases">
        <title>Kosmotoga genome sequencing.</title>
        <authorList>
            <person name="Pollo S.M."/>
            <person name="Charchuk R."/>
            <person name="Nesbo C.L."/>
        </authorList>
    </citation>
    <scope>NUCLEOTIDE SEQUENCE [LARGE SCALE GENOMIC DNA]</scope>
    <source>
        <strain evidence="2 3">S304</strain>
    </source>
</reference>
<dbReference type="Pfam" id="PF09419">
    <property type="entry name" value="PGP_phosphatase"/>
    <property type="match status" value="2"/>
</dbReference>
<dbReference type="InterPro" id="IPR006549">
    <property type="entry name" value="HAD-SF_hydro_IIIA"/>
</dbReference>
<keyword evidence="1" id="KW-0812">Transmembrane</keyword>
<gene>
    <name evidence="2" type="ORF">AT15_00630</name>
</gene>
<keyword evidence="3" id="KW-1185">Reference proteome</keyword>
<dbReference type="Proteomes" id="UP000077339">
    <property type="component" value="Unassembled WGS sequence"/>
</dbReference>
<dbReference type="RefSeq" id="WP_235598528.1">
    <property type="nucleotide sequence ID" value="NZ_JFHK01000015.1"/>
</dbReference>
<dbReference type="NCBIfam" id="TIGR01668">
    <property type="entry name" value="YqeG_hyp_ppase"/>
    <property type="match status" value="1"/>
</dbReference>
<evidence type="ECO:0000313" key="3">
    <source>
        <dbReference type="Proteomes" id="UP000077339"/>
    </source>
</evidence>
<dbReference type="PANTHER" id="PTHR19288">
    <property type="entry name" value="4-NITROPHENYLPHOSPHATASE-RELATED"/>
    <property type="match status" value="1"/>
</dbReference>
<sequence>MRIQAILDSLKLPLPRERAKSVRDIDYSRLHDLGYDTILFDYDNTLATWRNQFDTRNRKVIESLLEMGLKVAVVTNAPYDRVKHMKRFFGNRIKLYHSMKKPGTRELLRVLKALESKPESTVIIGDLFLTDVIAGNRMGMYTIMVKPAVSKEAAFYKKLAAFMTIATYTIFFYTIGWFLRITELVNPHLFIDDVSDIDFEQLKEAGYELVILDFDNTLEPWGSDELSKEKELLIRRIQLVGLKIVIISNGRRTRLRNIEAFIPGVEIISEARKPFPHKARKYLHKRGIKPYHSVVIGDQLFTDVLMGNLLGAFTIKVNPISEREFYWTRMMRRIEKLFLKLIKRKTALEEIRR</sequence>
<keyword evidence="1" id="KW-1133">Transmembrane helix</keyword>
<dbReference type="SUPFAM" id="SSF56784">
    <property type="entry name" value="HAD-like"/>
    <property type="match status" value="2"/>
</dbReference>
<dbReference type="GO" id="GO:0005737">
    <property type="term" value="C:cytoplasm"/>
    <property type="evidence" value="ECO:0007669"/>
    <property type="project" value="TreeGrafter"/>
</dbReference>
<dbReference type="PATRIC" id="fig|1453497.3.peg.137"/>
<dbReference type="InterPro" id="IPR010021">
    <property type="entry name" value="PGPP1/Gep4"/>
</dbReference>
<dbReference type="AlphaFoldDB" id="A0A176K0H8"/>
<organism evidence="2 3">
    <name type="scientific">Kosmotoga arenicorallina S304</name>
    <dbReference type="NCBI Taxonomy" id="1453497"/>
    <lineage>
        <taxon>Bacteria</taxon>
        <taxon>Thermotogati</taxon>
        <taxon>Thermotogota</taxon>
        <taxon>Thermotogae</taxon>
        <taxon>Kosmotogales</taxon>
        <taxon>Kosmotogaceae</taxon>
        <taxon>Kosmotoga</taxon>
    </lineage>
</organism>
<dbReference type="InterPro" id="IPR023214">
    <property type="entry name" value="HAD_sf"/>
</dbReference>
<dbReference type="Gene3D" id="3.40.50.1000">
    <property type="entry name" value="HAD superfamily/HAD-like"/>
    <property type="match status" value="2"/>
</dbReference>
<dbReference type="InterPro" id="IPR036412">
    <property type="entry name" value="HAD-like_sf"/>
</dbReference>
<name>A0A176K0H8_9BACT</name>
<dbReference type="NCBIfam" id="TIGR01662">
    <property type="entry name" value="HAD-SF-IIIA"/>
    <property type="match status" value="1"/>
</dbReference>
<protein>
    <submittedName>
        <fullName evidence="2">Haloacid dehalogenase</fullName>
    </submittedName>
</protein>
<comment type="caution">
    <text evidence="2">The sequence shown here is derived from an EMBL/GenBank/DDBJ whole genome shotgun (WGS) entry which is preliminary data.</text>
</comment>
<dbReference type="GO" id="GO:0008962">
    <property type="term" value="F:phosphatidylglycerophosphatase activity"/>
    <property type="evidence" value="ECO:0007669"/>
    <property type="project" value="InterPro"/>
</dbReference>
<dbReference type="InterPro" id="IPR027706">
    <property type="entry name" value="PGP_Pase"/>
</dbReference>
<accession>A0A176K0H8</accession>
<evidence type="ECO:0000256" key="1">
    <source>
        <dbReference type="SAM" id="Phobius"/>
    </source>
</evidence>
<evidence type="ECO:0000313" key="2">
    <source>
        <dbReference type="EMBL" id="OAA30051.1"/>
    </source>
</evidence>
<dbReference type="EMBL" id="JFHK01000015">
    <property type="protein sequence ID" value="OAA30051.1"/>
    <property type="molecule type" value="Genomic_DNA"/>
</dbReference>